<evidence type="ECO:0000256" key="1">
    <source>
        <dbReference type="SAM" id="MobiDB-lite"/>
    </source>
</evidence>
<evidence type="ECO:0000259" key="2">
    <source>
        <dbReference type="Pfam" id="PF13843"/>
    </source>
</evidence>
<dbReference type="Pfam" id="PF13843">
    <property type="entry name" value="DDE_Tnp_1_7"/>
    <property type="match status" value="1"/>
</dbReference>
<reference evidence="3" key="1">
    <citation type="submission" date="2019-08" db="EMBL/GenBank/DDBJ databases">
        <title>The genome of the North American firefly Photinus pyralis.</title>
        <authorList>
            <consortium name="Photinus pyralis genome working group"/>
            <person name="Fallon T.R."/>
            <person name="Sander Lower S.E."/>
            <person name="Weng J.-K."/>
        </authorList>
    </citation>
    <scope>NUCLEOTIDE SEQUENCE</scope>
    <source>
        <strain evidence="3">TRF0915ILg1</strain>
        <tissue evidence="3">Whole body</tissue>
    </source>
</reference>
<dbReference type="OrthoDB" id="10006939at2759"/>
<dbReference type="Proteomes" id="UP000801492">
    <property type="component" value="Unassembled WGS sequence"/>
</dbReference>
<evidence type="ECO:0000313" key="3">
    <source>
        <dbReference type="EMBL" id="KAF2892199.1"/>
    </source>
</evidence>
<evidence type="ECO:0000313" key="4">
    <source>
        <dbReference type="Proteomes" id="UP000801492"/>
    </source>
</evidence>
<sequence length="387" mass="45624">MTDLGRKKQQGIIKHKADNIIINLPARLKQWEEYIRELFYHERAERDKINTTEVADELRITSQEIVFEIPKNEGGESEKEKENKECKLETDNEDSDSNVSFPEADAVKEKNVVMSILLDNDDPEFHDFLQKEDSGEESDHVSVDKDENEEISDMVIENTRRCYYPDEELSTDEAMILRRDRLIFRYKYSIKLHELTIYDRFIPNRIKYTRKVSVVADESLYADTAVREPLKNYLGKGHVVCMDNFYYSVPLSEFLFKEKTHAPQEKIKCESRKKSLRGTRKPLKRAIVDRTRSSWYISRSKTRKDAQLLKHLAHAHLVMLWMGMTAYRYVLPHLMQESQTLVKGRHWIFHQDSVPSHRFKSTIALLHNHQIDMIQPDEWMPSSPDCA</sequence>
<protein>
    <recommendedName>
        <fullName evidence="2">PiggyBac transposable element-derived protein domain-containing protein</fullName>
    </recommendedName>
</protein>
<dbReference type="InterPro" id="IPR029526">
    <property type="entry name" value="PGBD"/>
</dbReference>
<proteinExistence type="predicted"/>
<accession>A0A8K0GAE9</accession>
<keyword evidence="4" id="KW-1185">Reference proteome</keyword>
<dbReference type="AlphaFoldDB" id="A0A8K0GAE9"/>
<dbReference type="InterPro" id="IPR036397">
    <property type="entry name" value="RNaseH_sf"/>
</dbReference>
<name>A0A8K0GAE9_IGNLU</name>
<feature type="region of interest" description="Disordered" evidence="1">
    <location>
        <begin position="70"/>
        <end position="103"/>
    </location>
</feature>
<organism evidence="3 4">
    <name type="scientific">Ignelater luminosus</name>
    <name type="common">Cucubano</name>
    <name type="synonym">Pyrophorus luminosus</name>
    <dbReference type="NCBI Taxonomy" id="2038154"/>
    <lineage>
        <taxon>Eukaryota</taxon>
        <taxon>Metazoa</taxon>
        <taxon>Ecdysozoa</taxon>
        <taxon>Arthropoda</taxon>
        <taxon>Hexapoda</taxon>
        <taxon>Insecta</taxon>
        <taxon>Pterygota</taxon>
        <taxon>Neoptera</taxon>
        <taxon>Endopterygota</taxon>
        <taxon>Coleoptera</taxon>
        <taxon>Polyphaga</taxon>
        <taxon>Elateriformia</taxon>
        <taxon>Elateroidea</taxon>
        <taxon>Elateridae</taxon>
        <taxon>Agrypninae</taxon>
        <taxon>Pyrophorini</taxon>
        <taxon>Ignelater</taxon>
    </lineage>
</organism>
<dbReference type="EMBL" id="VTPC01008877">
    <property type="protein sequence ID" value="KAF2892199.1"/>
    <property type="molecule type" value="Genomic_DNA"/>
</dbReference>
<dbReference type="GO" id="GO:0003676">
    <property type="term" value="F:nucleic acid binding"/>
    <property type="evidence" value="ECO:0007669"/>
    <property type="project" value="InterPro"/>
</dbReference>
<comment type="caution">
    <text evidence="3">The sequence shown here is derived from an EMBL/GenBank/DDBJ whole genome shotgun (WGS) entry which is preliminary data.</text>
</comment>
<feature type="domain" description="PiggyBac transposable element-derived protein" evidence="2">
    <location>
        <begin position="147"/>
        <end position="262"/>
    </location>
</feature>
<dbReference type="Gene3D" id="3.30.420.10">
    <property type="entry name" value="Ribonuclease H-like superfamily/Ribonuclease H"/>
    <property type="match status" value="1"/>
</dbReference>
<gene>
    <name evidence="3" type="ORF">ILUMI_13975</name>
</gene>
<feature type="compositionally biased region" description="Basic and acidic residues" evidence="1">
    <location>
        <begin position="70"/>
        <end position="90"/>
    </location>
</feature>